<feature type="coiled-coil region" evidence="4">
    <location>
        <begin position="699"/>
        <end position="726"/>
    </location>
</feature>
<feature type="domain" description="POPLD" evidence="7">
    <location>
        <begin position="495"/>
        <end position="586"/>
    </location>
</feature>
<name>T1J060_STRMM</name>
<dbReference type="AlphaFoldDB" id="T1J060"/>
<dbReference type="PANTHER" id="PTHR22731:SF3">
    <property type="entry name" value="RIBONUCLEASES P_MRP PROTEIN SUBUNIT POP1"/>
    <property type="match status" value="1"/>
</dbReference>
<dbReference type="STRING" id="126957.T1J060"/>
<feature type="domain" description="Pop1 N-terminal" evidence="6">
    <location>
        <begin position="113"/>
        <end position="177"/>
    </location>
</feature>
<sequence>MNLQPRPQTNKKMANTTLPEYVKIFDFASARIKEMCTLAATIDKKHGPTRIYQTLPRNLRRRAMSYNVKRMPRELREQHKKQLLKQGRKPQTKRPSRKFRRRPKRLLDDYTRRKTQGENTWLETHIWHAKRFKISNLWGYRIPTECCCKMKRQIYRKVVKGALVEDISYYNCIELKGKQKFLIDQLSKLTCNECGETFKSQNAIAGEREGNTFLYGANRYPYDAIGPVKFLWKPMAENELNDDCQRVIWIWVHPATHNTIIEQFIDVFGLIKRELDRKRKILDNEFVGNRKKKLKGEASIGVMDVSDTRVSHLMRPVERVQIYDGSGVVLTDLKDTLVRFRLYGPQSTRVLGCVLRMVKLNDDLNELKRKMWNDICDNGLLTELTPRCVLGLEVRDPRLFMPVKKQQPKPNATSGPSMIDLSNDLSRSLLWDEEIREKVTFTQLSDEDINNLRSKRAVPGLELDLGENEPKIPIILIQNPGNRTSGLSPMNFGAGWDLILPSGWGMPFWISLIYNTALPIGLDTSRFINTSRNLPFFPYDFPDTAAGDAIMKFEENEMTERDLKRPTAKRVNYQALKIASPYTFPWKKLINNYSESNDVTENPTDDFFVLRNRQILKKFNFLIEKQQNSSLTELKLTARCLIFVQLKFVSSGIVDRLAMICLPNESDLAAIRRKSYSNITEIPNSKVKNKSEEPIKTTFAKCRKKRKAIRRKMKNLSDEEEIAQMEEKIAEIQPKLQLPDYSQNINISGSCSRQVIGFVTSCQFLLSVGQVSAFGYCVDAGLKQLMSNGEGIVLLRKKTSLNYACAKINIVKAFDWKLLITCGASVNTGVWVHSPKQHNKFA</sequence>
<feature type="domain" description="Pop1 N-terminal" evidence="6">
    <location>
        <begin position="27"/>
        <end position="108"/>
    </location>
</feature>
<evidence type="ECO:0000259" key="6">
    <source>
        <dbReference type="Pfam" id="PF06978"/>
    </source>
</evidence>
<dbReference type="InterPro" id="IPR055079">
    <property type="entry name" value="POP1_C"/>
</dbReference>
<keyword evidence="10" id="KW-1185">Reference proteome</keyword>
<keyword evidence="4" id="KW-0175">Coiled coil</keyword>
<dbReference type="EnsemblMetazoa" id="SMAR006900-RA">
    <property type="protein sequence ID" value="SMAR006900-PA"/>
    <property type="gene ID" value="SMAR006900"/>
</dbReference>
<evidence type="ECO:0000313" key="10">
    <source>
        <dbReference type="Proteomes" id="UP000014500"/>
    </source>
</evidence>
<evidence type="ECO:0000256" key="5">
    <source>
        <dbReference type="SAM" id="MobiDB-lite"/>
    </source>
</evidence>
<dbReference type="GO" id="GO:0001682">
    <property type="term" value="P:tRNA 5'-leader removal"/>
    <property type="evidence" value="ECO:0007669"/>
    <property type="project" value="InterPro"/>
</dbReference>
<keyword evidence="3" id="KW-0539">Nucleus</keyword>
<reference evidence="10" key="1">
    <citation type="submission" date="2011-05" db="EMBL/GenBank/DDBJ databases">
        <authorList>
            <person name="Richards S.R."/>
            <person name="Qu J."/>
            <person name="Jiang H."/>
            <person name="Jhangiani S.N."/>
            <person name="Agravi P."/>
            <person name="Goodspeed R."/>
            <person name="Gross S."/>
            <person name="Mandapat C."/>
            <person name="Jackson L."/>
            <person name="Mathew T."/>
            <person name="Pu L."/>
            <person name="Thornton R."/>
            <person name="Saada N."/>
            <person name="Wilczek-Boney K.B."/>
            <person name="Lee S."/>
            <person name="Kovar C."/>
            <person name="Wu Y."/>
            <person name="Scherer S.E."/>
            <person name="Worley K.C."/>
            <person name="Muzny D.M."/>
            <person name="Gibbs R."/>
        </authorList>
    </citation>
    <scope>NUCLEOTIDE SEQUENCE</scope>
    <source>
        <strain evidence="10">Brora</strain>
    </source>
</reference>
<dbReference type="eggNOG" id="KOG3322">
    <property type="taxonomic scope" value="Eukaryota"/>
</dbReference>
<dbReference type="GO" id="GO:0005655">
    <property type="term" value="C:nucleolar ribonuclease P complex"/>
    <property type="evidence" value="ECO:0007669"/>
    <property type="project" value="InterPro"/>
</dbReference>
<comment type="subcellular location">
    <subcellularLocation>
        <location evidence="1">Nucleus</location>
    </subcellularLocation>
</comment>
<evidence type="ECO:0000259" key="7">
    <source>
        <dbReference type="Pfam" id="PF08170"/>
    </source>
</evidence>
<evidence type="ECO:0000313" key="9">
    <source>
        <dbReference type="EnsemblMetazoa" id="SMAR006900-PA"/>
    </source>
</evidence>
<dbReference type="PhylomeDB" id="T1J060"/>
<dbReference type="Pfam" id="PF06978">
    <property type="entry name" value="POP1_N"/>
    <property type="match status" value="2"/>
</dbReference>
<dbReference type="HOGENOM" id="CLU_007205_1_1_1"/>
<evidence type="ECO:0000256" key="4">
    <source>
        <dbReference type="SAM" id="Coils"/>
    </source>
</evidence>
<evidence type="ECO:0000259" key="8">
    <source>
        <dbReference type="Pfam" id="PF22770"/>
    </source>
</evidence>
<accession>T1J060</accession>
<evidence type="ECO:0000256" key="1">
    <source>
        <dbReference type="ARBA" id="ARBA00004123"/>
    </source>
</evidence>
<dbReference type="Pfam" id="PF22770">
    <property type="entry name" value="POP1_C"/>
    <property type="match status" value="1"/>
</dbReference>
<dbReference type="InterPro" id="IPR039182">
    <property type="entry name" value="Pop1"/>
</dbReference>
<keyword evidence="2" id="KW-0819">tRNA processing</keyword>
<dbReference type="PANTHER" id="PTHR22731">
    <property type="entry name" value="RIBONUCLEASES P/MRP PROTEIN SUBUNIT POP1"/>
    <property type="match status" value="1"/>
</dbReference>
<protein>
    <submittedName>
        <fullName evidence="9">Uncharacterized protein</fullName>
    </submittedName>
</protein>
<dbReference type="GO" id="GO:0000172">
    <property type="term" value="C:ribonuclease MRP complex"/>
    <property type="evidence" value="ECO:0007669"/>
    <property type="project" value="InterPro"/>
</dbReference>
<dbReference type="OMA" id="RRTMSHN"/>
<dbReference type="Proteomes" id="UP000014500">
    <property type="component" value="Unassembled WGS sequence"/>
</dbReference>
<feature type="compositionally biased region" description="Basic residues" evidence="5">
    <location>
        <begin position="78"/>
        <end position="104"/>
    </location>
</feature>
<dbReference type="EMBL" id="JH431734">
    <property type="status" value="NOT_ANNOTATED_CDS"/>
    <property type="molecule type" value="Genomic_DNA"/>
</dbReference>
<proteinExistence type="predicted"/>
<reference evidence="9" key="2">
    <citation type="submission" date="2015-02" db="UniProtKB">
        <authorList>
            <consortium name="EnsemblMetazoa"/>
        </authorList>
    </citation>
    <scope>IDENTIFICATION</scope>
</reference>
<feature type="region of interest" description="Disordered" evidence="5">
    <location>
        <begin position="71"/>
        <end position="105"/>
    </location>
</feature>
<dbReference type="InterPro" id="IPR012590">
    <property type="entry name" value="POPLD_dom"/>
</dbReference>
<dbReference type="Pfam" id="PF08170">
    <property type="entry name" value="POPLD"/>
    <property type="match status" value="1"/>
</dbReference>
<organism evidence="9 10">
    <name type="scientific">Strigamia maritima</name>
    <name type="common">European centipede</name>
    <name type="synonym">Geophilus maritimus</name>
    <dbReference type="NCBI Taxonomy" id="126957"/>
    <lineage>
        <taxon>Eukaryota</taxon>
        <taxon>Metazoa</taxon>
        <taxon>Ecdysozoa</taxon>
        <taxon>Arthropoda</taxon>
        <taxon>Myriapoda</taxon>
        <taxon>Chilopoda</taxon>
        <taxon>Pleurostigmophora</taxon>
        <taxon>Geophilomorpha</taxon>
        <taxon>Linotaeniidae</taxon>
        <taxon>Strigamia</taxon>
    </lineage>
</organism>
<evidence type="ECO:0000256" key="2">
    <source>
        <dbReference type="ARBA" id="ARBA00022694"/>
    </source>
</evidence>
<feature type="domain" description="POP1 C-terminal" evidence="8">
    <location>
        <begin position="640"/>
        <end position="811"/>
    </location>
</feature>
<dbReference type="InterPro" id="IPR009723">
    <property type="entry name" value="Pop1_N"/>
</dbReference>
<evidence type="ECO:0000256" key="3">
    <source>
        <dbReference type="ARBA" id="ARBA00023242"/>
    </source>
</evidence>